<comment type="caution">
    <text evidence="5">The sequence shown here is derived from an EMBL/GenBank/DDBJ whole genome shotgun (WGS) entry which is preliminary data.</text>
</comment>
<reference evidence="5 6" key="1">
    <citation type="submission" date="2015-07" db="EMBL/GenBank/DDBJ databases">
        <title>Acinetobacter yuneri, a novel member of Acinetobacter calcoaceticus-Acinetobacter baumannii complex isolated from clinical specimen.</title>
        <authorList>
            <person name="Yu Y."/>
        </authorList>
    </citation>
    <scope>NUCLEOTIDE SEQUENCE [LARGE SCALE GENOMIC DNA]</scope>
    <source>
        <strain evidence="5 6">A362</strain>
    </source>
</reference>
<dbReference type="PANTHER" id="PTHR44688:SF16">
    <property type="entry name" value="DNA-BINDING TRANSCRIPTIONAL ACTIVATOR DEVR_DOSR"/>
    <property type="match status" value="1"/>
</dbReference>
<accession>A0A1V2V2Z5</accession>
<dbReference type="Gene3D" id="3.30.450.80">
    <property type="entry name" value="Transcription factor LuxR-like, autoinducer-binding domain"/>
    <property type="match status" value="1"/>
</dbReference>
<dbReference type="Proteomes" id="UP000189376">
    <property type="component" value="Unassembled WGS sequence"/>
</dbReference>
<dbReference type="PRINTS" id="PR00038">
    <property type="entry name" value="HTHLUXR"/>
</dbReference>
<evidence type="ECO:0000313" key="5">
    <source>
        <dbReference type="EMBL" id="ONN56564.1"/>
    </source>
</evidence>
<dbReference type="PROSITE" id="PS50043">
    <property type="entry name" value="HTH_LUXR_2"/>
    <property type="match status" value="1"/>
</dbReference>
<dbReference type="InterPro" id="IPR036693">
    <property type="entry name" value="TF_LuxR_autoind-bd_dom_sf"/>
</dbReference>
<proteinExistence type="predicted"/>
<evidence type="ECO:0000259" key="4">
    <source>
        <dbReference type="PROSITE" id="PS50043"/>
    </source>
</evidence>
<name>A0A1V2V2Z5_9GAMM</name>
<dbReference type="PROSITE" id="PS00622">
    <property type="entry name" value="HTH_LUXR_1"/>
    <property type="match status" value="1"/>
</dbReference>
<dbReference type="PANTHER" id="PTHR44688">
    <property type="entry name" value="DNA-BINDING TRANSCRIPTIONAL ACTIVATOR DEVR_DOSR"/>
    <property type="match status" value="1"/>
</dbReference>
<dbReference type="SUPFAM" id="SSF46894">
    <property type="entry name" value="C-terminal effector domain of the bipartite response regulators"/>
    <property type="match status" value="1"/>
</dbReference>
<feature type="domain" description="HTH luxR-type" evidence="4">
    <location>
        <begin position="171"/>
        <end position="236"/>
    </location>
</feature>
<dbReference type="SMART" id="SM00421">
    <property type="entry name" value="HTH_LUXR"/>
    <property type="match status" value="1"/>
</dbReference>
<dbReference type="InterPro" id="IPR000792">
    <property type="entry name" value="Tscrpt_reg_LuxR_C"/>
</dbReference>
<organism evidence="5 6">
    <name type="scientific">Acinetobacter genomosp. 33YU</name>
    <dbReference type="NCBI Taxonomy" id="1675530"/>
    <lineage>
        <taxon>Bacteria</taxon>
        <taxon>Pseudomonadati</taxon>
        <taxon>Pseudomonadota</taxon>
        <taxon>Gammaproteobacteria</taxon>
        <taxon>Moraxellales</taxon>
        <taxon>Moraxellaceae</taxon>
        <taxon>Acinetobacter</taxon>
    </lineage>
</organism>
<dbReference type="SUPFAM" id="SSF75516">
    <property type="entry name" value="Pheromone-binding domain of LuxR-like quorum-sensing transcription factors"/>
    <property type="match status" value="1"/>
</dbReference>
<dbReference type="InterPro" id="IPR005143">
    <property type="entry name" value="TF_LuxR_autoind-bd_dom"/>
</dbReference>
<dbReference type="EMBL" id="LFZS01000001">
    <property type="protein sequence ID" value="ONN56564.1"/>
    <property type="molecule type" value="Genomic_DNA"/>
</dbReference>
<protein>
    <submittedName>
        <fullName evidence="5">LuxR family transcriptional regulator</fullName>
    </submittedName>
</protein>
<keyword evidence="3" id="KW-0804">Transcription</keyword>
<keyword evidence="2" id="KW-0238">DNA-binding</keyword>
<evidence type="ECO:0000256" key="1">
    <source>
        <dbReference type="ARBA" id="ARBA00023015"/>
    </source>
</evidence>
<dbReference type="RefSeq" id="WP_004702118.1">
    <property type="nucleotide sequence ID" value="NZ_LFZS01000001.1"/>
</dbReference>
<dbReference type="Gene3D" id="1.10.10.10">
    <property type="entry name" value="Winged helix-like DNA-binding domain superfamily/Winged helix DNA-binding domain"/>
    <property type="match status" value="1"/>
</dbReference>
<evidence type="ECO:0000313" key="6">
    <source>
        <dbReference type="Proteomes" id="UP000189376"/>
    </source>
</evidence>
<evidence type="ECO:0000256" key="2">
    <source>
        <dbReference type="ARBA" id="ARBA00023125"/>
    </source>
</evidence>
<dbReference type="AlphaFoldDB" id="A0A1V2V2Z5"/>
<keyword evidence="6" id="KW-1185">Reference proteome</keyword>
<dbReference type="Pfam" id="PF00196">
    <property type="entry name" value="GerE"/>
    <property type="match status" value="1"/>
</dbReference>
<keyword evidence="1" id="KW-0805">Transcription regulation</keyword>
<dbReference type="Pfam" id="PF03472">
    <property type="entry name" value="Autoind_bind"/>
    <property type="match status" value="1"/>
</dbReference>
<dbReference type="CDD" id="cd06170">
    <property type="entry name" value="LuxR_C_like"/>
    <property type="match status" value="1"/>
</dbReference>
<dbReference type="GO" id="GO:0003677">
    <property type="term" value="F:DNA binding"/>
    <property type="evidence" value="ECO:0007669"/>
    <property type="project" value="UniProtKB-KW"/>
</dbReference>
<evidence type="ECO:0000256" key="3">
    <source>
        <dbReference type="ARBA" id="ARBA00023163"/>
    </source>
</evidence>
<dbReference type="InterPro" id="IPR016032">
    <property type="entry name" value="Sig_transdc_resp-reg_C-effctor"/>
</dbReference>
<sequence length="238" mass="27176">MENWQEDLLSASLNAKDTDQLFDTAKSISLQLGYNYCAYGMHIPLSITQPKLILLNNYPEEWQQRYAQHRYIVIDPTVRHCLSSLKPLIWSSRKANKQSLKDFWEEAQSFGLSVGWSQSCRDLIGTQGMLTLARSADPISEQEQKSQSSKMFWLAQMLHSSLAKIVNDKEFRDLNLKLSNREKEVLRWSAEGKTASEIALILSISERTVTFHVVNAMQKLNVNNKISAVIRAIMLGLL</sequence>
<dbReference type="GO" id="GO:0006355">
    <property type="term" value="P:regulation of DNA-templated transcription"/>
    <property type="evidence" value="ECO:0007669"/>
    <property type="project" value="InterPro"/>
</dbReference>
<gene>
    <name evidence="5" type="ORF">AC058_02545</name>
</gene>
<dbReference type="InterPro" id="IPR036388">
    <property type="entry name" value="WH-like_DNA-bd_sf"/>
</dbReference>